<organism evidence="1 2">
    <name type="scientific">Vibrio nigripulchritudo SOn1</name>
    <dbReference type="NCBI Taxonomy" id="1238450"/>
    <lineage>
        <taxon>Bacteria</taxon>
        <taxon>Pseudomonadati</taxon>
        <taxon>Pseudomonadota</taxon>
        <taxon>Gammaproteobacteria</taxon>
        <taxon>Vibrionales</taxon>
        <taxon>Vibrionaceae</taxon>
        <taxon>Vibrio</taxon>
    </lineage>
</organism>
<sequence length="54" mass="6332">MVALYQYLMCKRSMRSAQFYELPEQVEVIKMTLVIHGACLAMHKQEQYADQYSG</sequence>
<protein>
    <recommendedName>
        <fullName evidence="3">Transposase</fullName>
    </recommendedName>
</protein>
<evidence type="ECO:0000313" key="2">
    <source>
        <dbReference type="Proteomes" id="UP000018211"/>
    </source>
</evidence>
<dbReference type="Proteomes" id="UP000018211">
    <property type="component" value="Unassembled WGS sequence"/>
</dbReference>
<name>A0AAV2VVL8_9VIBR</name>
<evidence type="ECO:0008006" key="3">
    <source>
        <dbReference type="Google" id="ProtNLM"/>
    </source>
</evidence>
<comment type="caution">
    <text evidence="1">The sequence shown here is derived from an EMBL/GenBank/DDBJ whole genome shotgun (WGS) entry which is preliminary data.</text>
</comment>
<gene>
    <name evidence="1" type="ORF">VIBNISOn1_600043</name>
</gene>
<accession>A0AAV2VVL8</accession>
<reference evidence="1 2" key="1">
    <citation type="journal article" date="2013" name="ISME J.">
        <title>Comparative genomics of pathogenic lineages of Vibrio nigripulchritudo identifies virulence-associated traits.</title>
        <authorList>
            <person name="Goudenege D."/>
            <person name="Labreuche Y."/>
            <person name="Krin E."/>
            <person name="Ansquer D."/>
            <person name="Mangenot S."/>
            <person name="Calteau A."/>
            <person name="Medigue C."/>
            <person name="Mazel D."/>
            <person name="Polz M.F."/>
            <person name="Le Roux F."/>
        </authorList>
    </citation>
    <scope>NUCLEOTIDE SEQUENCE [LARGE SCALE GENOMIC DNA]</scope>
    <source>
        <strain evidence="1 2">SOn1</strain>
    </source>
</reference>
<evidence type="ECO:0000313" key="1">
    <source>
        <dbReference type="EMBL" id="CCO48737.1"/>
    </source>
</evidence>
<dbReference type="EMBL" id="CAOF01000154">
    <property type="protein sequence ID" value="CCO48737.1"/>
    <property type="molecule type" value="Genomic_DNA"/>
</dbReference>
<proteinExistence type="predicted"/>
<dbReference type="AlphaFoldDB" id="A0AAV2VVL8"/>